<dbReference type="Gene3D" id="3.40.50.150">
    <property type="entry name" value="Vaccinia Virus protein VP39"/>
    <property type="match status" value="1"/>
</dbReference>
<dbReference type="PROSITE" id="PS51679">
    <property type="entry name" value="SAM_MT_C5"/>
    <property type="match status" value="1"/>
</dbReference>
<dbReference type="Pfam" id="PF00145">
    <property type="entry name" value="DNA_methylase"/>
    <property type="match status" value="1"/>
</dbReference>
<comment type="similarity">
    <text evidence="7 8">Belongs to the class I-like SAM-binding methyltransferase superfamily. C5-methyltransferase family.</text>
</comment>
<proteinExistence type="inferred from homology"/>
<evidence type="ECO:0000256" key="7">
    <source>
        <dbReference type="PROSITE-ProRule" id="PRU01016"/>
    </source>
</evidence>
<evidence type="ECO:0000256" key="4">
    <source>
        <dbReference type="ARBA" id="ARBA00022691"/>
    </source>
</evidence>
<dbReference type="PANTHER" id="PTHR10629:SF52">
    <property type="entry name" value="DNA (CYTOSINE-5)-METHYLTRANSFERASE 1"/>
    <property type="match status" value="1"/>
</dbReference>
<feature type="active site" evidence="7">
    <location>
        <position position="92"/>
    </location>
</feature>
<dbReference type="GO" id="GO:0003886">
    <property type="term" value="F:DNA (cytosine-5-)-methyltransferase activity"/>
    <property type="evidence" value="ECO:0007669"/>
    <property type="project" value="UniProtKB-EC"/>
</dbReference>
<dbReference type="RefSeq" id="WP_386805850.1">
    <property type="nucleotide sequence ID" value="NZ_JBHTMU010000043.1"/>
</dbReference>
<sequence length="425" mass="46099">MRDTSSDGLTALSLCTGAGGLDLGVEAAGFRVVGQVEIDADSVGTLRGHHRLTGTDARVVHAGIEDVDPRHLREELGLTRGELSLLAGGPPCQPFTTHGRRQGIRDGRVSSLFPSYLGYIREFVPATFLMENVDGLLSAALVHRPLTERTKDRPMGPEEMKGSFLRWLVGELCALGYTVCWGILEASDFGVPQMRQRAFLLGTKSSTPCYLPEGDRDAPRVTLRQALSGLDDPGPVQPLSAAKVAVYSRVPAGGNWRSLPVEVQQATMGRAFLATGGKSGWWRRLSWDEPAPTVLGMPDHSSTGLIHPDDVRCLGLHECAAVQTFPSDYPFAGRPRSQYQQVGNAVPVKLAQVVAERVKGHLAGERFAQPGSPPWRKESSNRRIGTHGWVERAGRDLVATLNVKVRDDHVWSREGSEGRPVCVPA</sequence>
<dbReference type="InterPro" id="IPR001525">
    <property type="entry name" value="C5_MeTfrase"/>
</dbReference>
<dbReference type="PRINTS" id="PR00105">
    <property type="entry name" value="C5METTRFRASE"/>
</dbReference>
<dbReference type="GO" id="GO:0032259">
    <property type="term" value="P:methylation"/>
    <property type="evidence" value="ECO:0007669"/>
    <property type="project" value="UniProtKB-KW"/>
</dbReference>
<protein>
    <recommendedName>
        <fullName evidence="1">DNA (cytosine-5-)-methyltransferase</fullName>
        <ecNumber evidence="1">2.1.1.37</ecNumber>
    </recommendedName>
</protein>
<keyword evidence="4 7" id="KW-0949">S-adenosyl-L-methionine</keyword>
<evidence type="ECO:0000256" key="3">
    <source>
        <dbReference type="ARBA" id="ARBA00022679"/>
    </source>
</evidence>
<keyword evidence="2 7" id="KW-0489">Methyltransferase</keyword>
<reference evidence="10" key="1">
    <citation type="journal article" date="2019" name="Int. J. Syst. Evol. Microbiol.">
        <title>The Global Catalogue of Microorganisms (GCM) 10K type strain sequencing project: providing services to taxonomists for standard genome sequencing and annotation.</title>
        <authorList>
            <consortium name="The Broad Institute Genomics Platform"/>
            <consortium name="The Broad Institute Genome Sequencing Center for Infectious Disease"/>
            <person name="Wu L."/>
            <person name="Ma J."/>
        </authorList>
    </citation>
    <scope>NUCLEOTIDE SEQUENCE [LARGE SCALE GENOMIC DNA]</scope>
    <source>
        <strain evidence="10">CCUG 62953</strain>
    </source>
</reference>
<evidence type="ECO:0000256" key="1">
    <source>
        <dbReference type="ARBA" id="ARBA00011975"/>
    </source>
</evidence>
<evidence type="ECO:0000256" key="8">
    <source>
        <dbReference type="RuleBase" id="RU000416"/>
    </source>
</evidence>
<name>A0ABW3ZMC0_9RHOB</name>
<dbReference type="PROSITE" id="PS00095">
    <property type="entry name" value="C5_MTASE_2"/>
    <property type="match status" value="1"/>
</dbReference>
<dbReference type="Proteomes" id="UP001597135">
    <property type="component" value="Unassembled WGS sequence"/>
</dbReference>
<dbReference type="NCBIfam" id="TIGR00675">
    <property type="entry name" value="dcm"/>
    <property type="match status" value="1"/>
</dbReference>
<gene>
    <name evidence="9" type="ORF">ACFQ4E_17685</name>
</gene>
<dbReference type="EMBL" id="JBHTMU010000043">
    <property type="protein sequence ID" value="MFD1344266.1"/>
    <property type="molecule type" value="Genomic_DNA"/>
</dbReference>
<evidence type="ECO:0000256" key="2">
    <source>
        <dbReference type="ARBA" id="ARBA00022603"/>
    </source>
</evidence>
<evidence type="ECO:0000256" key="6">
    <source>
        <dbReference type="ARBA" id="ARBA00047422"/>
    </source>
</evidence>
<dbReference type="InterPro" id="IPR031303">
    <property type="entry name" value="C5_meth_CS"/>
</dbReference>
<keyword evidence="10" id="KW-1185">Reference proteome</keyword>
<dbReference type="InterPro" id="IPR050390">
    <property type="entry name" value="C5-Methyltransferase"/>
</dbReference>
<evidence type="ECO:0000313" key="10">
    <source>
        <dbReference type="Proteomes" id="UP001597135"/>
    </source>
</evidence>
<dbReference type="InterPro" id="IPR029063">
    <property type="entry name" value="SAM-dependent_MTases_sf"/>
</dbReference>
<keyword evidence="5" id="KW-0680">Restriction system</keyword>
<dbReference type="EC" id="2.1.1.37" evidence="1"/>
<keyword evidence="3 7" id="KW-0808">Transferase</keyword>
<dbReference type="SUPFAM" id="SSF53335">
    <property type="entry name" value="S-adenosyl-L-methionine-dependent methyltransferases"/>
    <property type="match status" value="1"/>
</dbReference>
<organism evidence="9 10">
    <name type="scientific">Litorisediminicola beolgyonensis</name>
    <dbReference type="NCBI Taxonomy" id="1173614"/>
    <lineage>
        <taxon>Bacteria</taxon>
        <taxon>Pseudomonadati</taxon>
        <taxon>Pseudomonadota</taxon>
        <taxon>Alphaproteobacteria</taxon>
        <taxon>Rhodobacterales</taxon>
        <taxon>Paracoccaceae</taxon>
        <taxon>Litorisediminicola</taxon>
    </lineage>
</organism>
<accession>A0ABW3ZMC0</accession>
<evidence type="ECO:0000256" key="5">
    <source>
        <dbReference type="ARBA" id="ARBA00022747"/>
    </source>
</evidence>
<dbReference type="Gene3D" id="3.90.120.10">
    <property type="entry name" value="DNA Methylase, subunit A, domain 2"/>
    <property type="match status" value="1"/>
</dbReference>
<comment type="caution">
    <text evidence="9">The sequence shown here is derived from an EMBL/GenBank/DDBJ whole genome shotgun (WGS) entry which is preliminary data.</text>
</comment>
<dbReference type="PANTHER" id="PTHR10629">
    <property type="entry name" value="CYTOSINE-SPECIFIC METHYLTRANSFERASE"/>
    <property type="match status" value="1"/>
</dbReference>
<comment type="catalytic activity">
    <reaction evidence="6">
        <text>a 2'-deoxycytidine in DNA + S-adenosyl-L-methionine = a 5-methyl-2'-deoxycytidine in DNA + S-adenosyl-L-homocysteine + H(+)</text>
        <dbReference type="Rhea" id="RHEA:13681"/>
        <dbReference type="Rhea" id="RHEA-COMP:11369"/>
        <dbReference type="Rhea" id="RHEA-COMP:11370"/>
        <dbReference type="ChEBI" id="CHEBI:15378"/>
        <dbReference type="ChEBI" id="CHEBI:57856"/>
        <dbReference type="ChEBI" id="CHEBI:59789"/>
        <dbReference type="ChEBI" id="CHEBI:85452"/>
        <dbReference type="ChEBI" id="CHEBI:85454"/>
        <dbReference type="EC" id="2.1.1.37"/>
    </reaction>
</comment>
<evidence type="ECO:0000313" key="9">
    <source>
        <dbReference type="EMBL" id="MFD1344266.1"/>
    </source>
</evidence>